<evidence type="ECO:0000256" key="4">
    <source>
        <dbReference type="ARBA" id="ARBA00022763"/>
    </source>
</evidence>
<evidence type="ECO:0000256" key="1">
    <source>
        <dbReference type="ARBA" id="ARBA00009922"/>
    </source>
</evidence>
<dbReference type="GO" id="GO:0005524">
    <property type="term" value="F:ATP binding"/>
    <property type="evidence" value="ECO:0007669"/>
    <property type="project" value="UniProtKB-UniRule"/>
</dbReference>
<dbReference type="AlphaFoldDB" id="A0A455T4H3"/>
<keyword evidence="8 15" id="KW-0067">ATP-binding</keyword>
<dbReference type="CDD" id="cd17932">
    <property type="entry name" value="DEXQc_UvrD"/>
    <property type="match status" value="1"/>
</dbReference>
<keyword evidence="4" id="KW-0227">DNA damage</keyword>
<dbReference type="Pfam" id="PF06114">
    <property type="entry name" value="Peptidase_M78"/>
    <property type="match status" value="2"/>
</dbReference>
<feature type="domain" description="UvrD-like helicase ATP-binding" evidence="17">
    <location>
        <begin position="253"/>
        <end position="559"/>
    </location>
</feature>
<evidence type="ECO:0000256" key="5">
    <source>
        <dbReference type="ARBA" id="ARBA00022801"/>
    </source>
</evidence>
<comment type="similarity">
    <text evidence="1">Belongs to the helicase family. UvrD subfamily.</text>
</comment>
<dbReference type="EMBL" id="AP019377">
    <property type="protein sequence ID" value="BBH94172.1"/>
    <property type="molecule type" value="Genomic_DNA"/>
</dbReference>
<keyword evidence="9" id="KW-0238">DNA-binding</keyword>
<feature type="region of interest" description="Disordered" evidence="16">
    <location>
        <begin position="228"/>
        <end position="252"/>
    </location>
</feature>
<dbReference type="SUPFAM" id="SSF52540">
    <property type="entry name" value="P-loop containing nucleoside triphosphate hydrolases"/>
    <property type="match status" value="1"/>
</dbReference>
<evidence type="ECO:0000256" key="6">
    <source>
        <dbReference type="ARBA" id="ARBA00022806"/>
    </source>
</evidence>
<keyword evidence="11" id="KW-0413">Isomerase</keyword>
<evidence type="ECO:0000256" key="16">
    <source>
        <dbReference type="SAM" id="MobiDB-lite"/>
    </source>
</evidence>
<evidence type="ECO:0000259" key="18">
    <source>
        <dbReference type="PROSITE" id="PS51217"/>
    </source>
</evidence>
<feature type="domain" description="UvrD-like helicase C-terminal" evidence="18">
    <location>
        <begin position="560"/>
        <end position="872"/>
    </location>
</feature>
<dbReference type="Pfam" id="PF12705">
    <property type="entry name" value="PDDEXK_1"/>
    <property type="match status" value="1"/>
</dbReference>
<keyword evidence="2" id="KW-0540">Nuclease</keyword>
<feature type="binding site" evidence="15">
    <location>
        <begin position="274"/>
        <end position="281"/>
    </location>
    <ligand>
        <name>ATP</name>
        <dbReference type="ChEBI" id="CHEBI:30616"/>
    </ligand>
</feature>
<evidence type="ECO:0000256" key="11">
    <source>
        <dbReference type="ARBA" id="ARBA00023235"/>
    </source>
</evidence>
<organism evidence="19">
    <name type="scientific">Thermogemmatispora argillosa</name>
    <dbReference type="NCBI Taxonomy" id="2045280"/>
    <lineage>
        <taxon>Bacteria</taxon>
        <taxon>Bacillati</taxon>
        <taxon>Chloroflexota</taxon>
        <taxon>Ktedonobacteria</taxon>
        <taxon>Thermogemmatisporales</taxon>
        <taxon>Thermogemmatisporaceae</taxon>
        <taxon>Thermogemmatispora</taxon>
    </lineage>
</organism>
<evidence type="ECO:0000256" key="8">
    <source>
        <dbReference type="ARBA" id="ARBA00022840"/>
    </source>
</evidence>
<dbReference type="Gene3D" id="1.10.10.2910">
    <property type="match status" value="1"/>
</dbReference>
<evidence type="ECO:0000259" key="17">
    <source>
        <dbReference type="PROSITE" id="PS51198"/>
    </source>
</evidence>
<reference evidence="19" key="1">
    <citation type="submission" date="2018-12" db="EMBL/GenBank/DDBJ databases">
        <title>Novel natural products biosynthetic potential of the class Ktedonobacteria.</title>
        <authorList>
            <person name="Zheng Y."/>
            <person name="Saitou A."/>
            <person name="Wang C.M."/>
            <person name="Toyoda A."/>
            <person name="Minakuchi Y."/>
            <person name="Sekiguchi Y."/>
            <person name="Ueda K."/>
            <person name="Takano H."/>
            <person name="Sakai Y."/>
            <person name="Yokota A."/>
            <person name="Yabe S."/>
        </authorList>
    </citation>
    <scope>NUCLEOTIDE SEQUENCE</scope>
    <source>
        <strain evidence="19">A3-2</strain>
    </source>
</reference>
<evidence type="ECO:0000256" key="2">
    <source>
        <dbReference type="ARBA" id="ARBA00022722"/>
    </source>
</evidence>
<dbReference type="PANTHER" id="PTHR11070">
    <property type="entry name" value="UVRD / RECB / PCRA DNA HELICASE FAMILY MEMBER"/>
    <property type="match status" value="1"/>
</dbReference>
<keyword evidence="7" id="KW-0269">Exonuclease</keyword>
<dbReference type="PANTHER" id="PTHR11070:SF2">
    <property type="entry name" value="ATP-DEPENDENT DNA HELICASE SRS2"/>
    <property type="match status" value="1"/>
</dbReference>
<dbReference type="Gene3D" id="1.10.486.10">
    <property type="entry name" value="PCRA, domain 4"/>
    <property type="match status" value="1"/>
</dbReference>
<dbReference type="Pfam" id="PF13361">
    <property type="entry name" value="UvrD_C"/>
    <property type="match status" value="2"/>
</dbReference>
<keyword evidence="3 15" id="KW-0547">Nucleotide-binding</keyword>
<dbReference type="GO" id="GO:0043138">
    <property type="term" value="F:3'-5' DNA helicase activity"/>
    <property type="evidence" value="ECO:0007669"/>
    <property type="project" value="UniProtKB-EC"/>
</dbReference>
<keyword evidence="10" id="KW-0234">DNA repair</keyword>
<dbReference type="GO" id="GO:0000725">
    <property type="term" value="P:recombinational repair"/>
    <property type="evidence" value="ECO:0007669"/>
    <property type="project" value="TreeGrafter"/>
</dbReference>
<dbReference type="EC" id="5.6.2.4" evidence="13"/>
<keyword evidence="6 15" id="KW-0347">Helicase</keyword>
<protein>
    <recommendedName>
        <fullName evidence="13">DNA 3'-5' helicase</fullName>
        <ecNumber evidence="13">5.6.2.4</ecNumber>
    </recommendedName>
</protein>
<evidence type="ECO:0000256" key="10">
    <source>
        <dbReference type="ARBA" id="ARBA00023204"/>
    </source>
</evidence>
<feature type="compositionally biased region" description="Low complexity" evidence="16">
    <location>
        <begin position="228"/>
        <end position="241"/>
    </location>
</feature>
<dbReference type="InterPro" id="IPR027417">
    <property type="entry name" value="P-loop_NTPase"/>
</dbReference>
<evidence type="ECO:0000313" key="19">
    <source>
        <dbReference type="EMBL" id="BBH94172.1"/>
    </source>
</evidence>
<dbReference type="InterPro" id="IPR000212">
    <property type="entry name" value="DNA_helicase_UvrD/REP"/>
</dbReference>
<dbReference type="PROSITE" id="PS51198">
    <property type="entry name" value="UVRD_HELICASE_ATP_BIND"/>
    <property type="match status" value="1"/>
</dbReference>
<proteinExistence type="inferred from homology"/>
<evidence type="ECO:0000256" key="7">
    <source>
        <dbReference type="ARBA" id="ARBA00022839"/>
    </source>
</evidence>
<dbReference type="GO" id="GO:0003677">
    <property type="term" value="F:DNA binding"/>
    <property type="evidence" value="ECO:0007669"/>
    <property type="project" value="UniProtKB-KW"/>
</dbReference>
<comment type="catalytic activity">
    <reaction evidence="14">
        <text>ATP + H2O = ADP + phosphate + H(+)</text>
        <dbReference type="Rhea" id="RHEA:13065"/>
        <dbReference type="ChEBI" id="CHEBI:15377"/>
        <dbReference type="ChEBI" id="CHEBI:15378"/>
        <dbReference type="ChEBI" id="CHEBI:30616"/>
        <dbReference type="ChEBI" id="CHEBI:43474"/>
        <dbReference type="ChEBI" id="CHEBI:456216"/>
        <dbReference type="EC" id="5.6.2.4"/>
    </reaction>
</comment>
<dbReference type="InterPro" id="IPR038726">
    <property type="entry name" value="PDDEXK_AddAB-type"/>
</dbReference>
<dbReference type="Gene3D" id="3.40.50.300">
    <property type="entry name" value="P-loop containing nucleotide triphosphate hydrolases"/>
    <property type="match status" value="3"/>
</dbReference>
<dbReference type="GO" id="GO:0004527">
    <property type="term" value="F:exonuclease activity"/>
    <property type="evidence" value="ECO:0007669"/>
    <property type="project" value="UniProtKB-KW"/>
</dbReference>
<dbReference type="InterPro" id="IPR014016">
    <property type="entry name" value="UvrD-like_ATP-bd"/>
</dbReference>
<dbReference type="Gene3D" id="1.10.10.160">
    <property type="match status" value="1"/>
</dbReference>
<accession>A0A455T4H3</accession>
<dbReference type="InterPro" id="IPR010359">
    <property type="entry name" value="IrrE_HExxH"/>
</dbReference>
<keyword evidence="5 15" id="KW-0378">Hydrolase</keyword>
<gene>
    <name evidence="19" type="ORF">KTA_23710</name>
</gene>
<dbReference type="InterPro" id="IPR013986">
    <property type="entry name" value="DExx_box_DNA_helicase_dom_sf"/>
</dbReference>
<dbReference type="InterPro" id="IPR014017">
    <property type="entry name" value="DNA_helicase_UvrD-like_C"/>
</dbReference>
<evidence type="ECO:0000256" key="3">
    <source>
        <dbReference type="ARBA" id="ARBA00022741"/>
    </source>
</evidence>
<dbReference type="PROSITE" id="PS51217">
    <property type="entry name" value="UVRD_HELICASE_CTER"/>
    <property type="match status" value="1"/>
</dbReference>
<name>A0A455T4H3_9CHLR</name>
<dbReference type="Pfam" id="PF00580">
    <property type="entry name" value="UvrD-helicase"/>
    <property type="match status" value="1"/>
</dbReference>
<evidence type="ECO:0000256" key="12">
    <source>
        <dbReference type="ARBA" id="ARBA00034617"/>
    </source>
</evidence>
<evidence type="ECO:0000256" key="9">
    <source>
        <dbReference type="ARBA" id="ARBA00023125"/>
    </source>
</evidence>
<evidence type="ECO:0000256" key="15">
    <source>
        <dbReference type="PROSITE-ProRule" id="PRU00560"/>
    </source>
</evidence>
<sequence length="1251" mass="140634">MEQETRALATLAALYVRQRYHLYRPSWEAEAVPLDELIAWLELEIATFHPADQPPGTYGYLEPGDNLIWICRNLSEPQRRFTLAHELGHVILHRPLTETMRLLLPELEEMLKPLKRGSATLTREESDQAGLCSEADIREDVAAFSDDGSLEELLGPGQSYSPRSQRERAANLFAAELLMPRHEVRTLYVEQRQPPLSLAKRFGVSLAAMLNRLAGLLKEYPPVMELQEQPEPAAAPSSQPADSRLAQAPTRAGRHYDEFQQAAIAAATPALVIAGPGSGKTSTLIGRAEYLIHSCGVAPRSILALTFSRKAAEEMHERLAHLLSAGAGQGADSRELPTVSTFHAFCAELLRQYSELAGLRPDFALIDDVEGYFLLRNLAPRLPLHYYHHLTQPTLYFPDILRAISRAKDELVTPERYRQLAEQMLERAQTVEERERAERALEVAAVYRLYQEELERRGDIDFGGLIMLTVQLLTSHSDILLLLQQRYQHILVDEFQDINRASGVLLRLLAGEARRVWVVGDANQAIYGFRGASPANIARFQEDYPGAVILSLSRNYRSRPDIVVLAEAFRLQSLEAGQTGGEAALRRNEAARSSPPEPCVTLAVAENEAAELAGLTADLQARARQGYRYRDLVVLCRTRAQARRISQALATAGLPVIESGGALEQDHIKDALAPLLLLAGPDGMGLLRAARWPEHPLSQTDIEALLLAAREQQLAPGLLLLRGEIPETVSPPGRRSLQLLGELLQRLATAPDIWSLLAQYLLAETDQVRRLLARNDAQARAMLADYALLLQLARRYDLQQQRQQPEELPAGASQPDAPQPGLIAERVRGFLEYVRVLLMLRQDSSARQHSLDADQGEEADVVRVMTVHASKGLEFPVVYLPGLSQGRFPTTRRYNPVPPPDGMLSLEGDEASLHEVGEACLFYVGITRARDHLVLSYSRRPGKRTARPSAFLEPLLTSLPPERLVRTEWHQPSERIPSDQEEPEPATAALPHEEFIRAMQPEILSASALECYQQCPRKYLYSYIYRFQPLQEGYTLFVQAIRKTLETLYDRIRQARQTASEEHEVAKEWPTHEEVSELYSRHWRDLGGPESPFASLYERHGREVVEQLHHKLRASAETQHWQLGRSFTIEIAGQAIRVDVDRVEVPRQPNQPVRFVRTRFGRRKQEPEPDTRELLYVRAYREHYPGQEAELQSDNLTTGEVSPVKLGPRREQNLYAKVVASLERLKEHDYAAAPADPGRCPACPFFLICPA</sequence>
<comment type="catalytic activity">
    <reaction evidence="12">
        <text>Couples ATP hydrolysis with the unwinding of duplex DNA by translocating in the 3'-5' direction.</text>
        <dbReference type="EC" id="5.6.2.4"/>
    </reaction>
</comment>
<evidence type="ECO:0000256" key="14">
    <source>
        <dbReference type="ARBA" id="ARBA00048988"/>
    </source>
</evidence>
<evidence type="ECO:0000256" key="13">
    <source>
        <dbReference type="ARBA" id="ARBA00034808"/>
    </source>
</evidence>